<feature type="transmembrane region" description="Helical" evidence="6">
    <location>
        <begin position="21"/>
        <end position="41"/>
    </location>
</feature>
<keyword evidence="2 6" id="KW-0812">Transmembrane</keyword>
<dbReference type="Proteomes" id="UP000218437">
    <property type="component" value="Chromosome"/>
</dbReference>
<evidence type="ECO:0000256" key="5">
    <source>
        <dbReference type="ARBA" id="ARBA00023136"/>
    </source>
</evidence>
<dbReference type="PANTHER" id="PTHR30071">
    <property type="entry name" value="HEME EXPORTER PROTEIN C"/>
    <property type="match status" value="1"/>
</dbReference>
<dbReference type="InterPro" id="IPR045062">
    <property type="entry name" value="Cyt_c_biogenesis_CcsA/CcmC"/>
</dbReference>
<dbReference type="RefSeq" id="WP_096233445.1">
    <property type="nucleotide sequence ID" value="NZ_CP023422.1"/>
</dbReference>
<keyword evidence="5 6" id="KW-0472">Membrane</keyword>
<feature type="transmembrane region" description="Helical" evidence="6">
    <location>
        <begin position="327"/>
        <end position="345"/>
    </location>
</feature>
<comment type="subcellular location">
    <subcellularLocation>
        <location evidence="1">Membrane</location>
        <topology evidence="1">Multi-pass membrane protein</topology>
    </subcellularLocation>
</comment>
<evidence type="ECO:0000256" key="1">
    <source>
        <dbReference type="ARBA" id="ARBA00004141"/>
    </source>
</evidence>
<proteinExistence type="predicted"/>
<name>A0A290WRU3_9BURK</name>
<feature type="transmembrane region" description="Helical" evidence="6">
    <location>
        <begin position="352"/>
        <end position="374"/>
    </location>
</feature>
<feature type="transmembrane region" description="Helical" evidence="6">
    <location>
        <begin position="204"/>
        <end position="224"/>
    </location>
</feature>
<feature type="transmembrane region" description="Helical" evidence="6">
    <location>
        <begin position="290"/>
        <end position="312"/>
    </location>
</feature>
<feature type="transmembrane region" description="Helical" evidence="6">
    <location>
        <begin position="139"/>
        <end position="157"/>
    </location>
</feature>
<gene>
    <name evidence="8" type="primary">ccsB</name>
    <name evidence="8" type="ORF">CNX70_03430</name>
</gene>
<dbReference type="GO" id="GO:0017004">
    <property type="term" value="P:cytochrome complex assembly"/>
    <property type="evidence" value="ECO:0007669"/>
    <property type="project" value="UniProtKB-KW"/>
</dbReference>
<dbReference type="InterPro" id="IPR017562">
    <property type="entry name" value="Cyt_c_biogenesis_CcsA"/>
</dbReference>
<feature type="transmembrane region" description="Helical" evidence="6">
    <location>
        <begin position="251"/>
        <end position="269"/>
    </location>
</feature>
<evidence type="ECO:0000313" key="8">
    <source>
        <dbReference type="EMBL" id="ATD59346.1"/>
    </source>
</evidence>
<dbReference type="PANTHER" id="PTHR30071:SF1">
    <property type="entry name" value="CYTOCHROME B_B6 PROTEIN-RELATED"/>
    <property type="match status" value="1"/>
</dbReference>
<feature type="domain" description="Cytochrome c assembly protein" evidence="7">
    <location>
        <begin position="174"/>
        <end position="378"/>
    </location>
</feature>
<dbReference type="Pfam" id="PF01578">
    <property type="entry name" value="Cytochrom_C_asm"/>
    <property type="match status" value="1"/>
</dbReference>
<protein>
    <submittedName>
        <fullName evidence="8">C-type cytochrome biogenesis protein CcsB</fullName>
    </submittedName>
</protein>
<evidence type="ECO:0000259" key="7">
    <source>
        <dbReference type="Pfam" id="PF01578"/>
    </source>
</evidence>
<dbReference type="AlphaFoldDB" id="A0A290WRU3"/>
<evidence type="ECO:0000256" key="6">
    <source>
        <dbReference type="SAM" id="Phobius"/>
    </source>
</evidence>
<evidence type="ECO:0000256" key="3">
    <source>
        <dbReference type="ARBA" id="ARBA00022748"/>
    </source>
</evidence>
<dbReference type="NCBIfam" id="TIGR03144">
    <property type="entry name" value="cytochr_II_ccsB"/>
    <property type="match status" value="1"/>
</dbReference>
<organism evidence="8 9">
    <name type="scientific">Janthinobacterium svalbardensis</name>
    <dbReference type="NCBI Taxonomy" id="368607"/>
    <lineage>
        <taxon>Bacteria</taxon>
        <taxon>Pseudomonadati</taxon>
        <taxon>Pseudomonadota</taxon>
        <taxon>Betaproteobacteria</taxon>
        <taxon>Burkholderiales</taxon>
        <taxon>Oxalobacteraceae</taxon>
        <taxon>Janthinobacterium</taxon>
    </lineage>
</organism>
<keyword evidence="3" id="KW-0201">Cytochrome c-type biogenesis</keyword>
<keyword evidence="9" id="KW-1185">Reference proteome</keyword>
<sequence length="383" mass="43233">MELANKQIYTQEPGFFKRLSLIDWLYGAGLLAASLFGLMRFGAFMDIYEKTILLAAAPTFAWLGWYWKPVRWLIPLAAVLSLFAIELYAGHLEMANQKFFLKYILSSQSAILWMGTLFVLSTLFYWIGLVARSEFGSSVGSLLCWAGVVLGLTGMLVRWYESYLIGADVGHIPVSNLYEVFILFSLITAMFYLYYEQHYATRQLGAFVMLVISAAVVFLMWYTVTRDAAEIQPLVPALQSWWMKIHVPANFIGYGTFALSAMVAAAYLLKSSGYLVDRLPSLEVLDDVMYKAISVGFAFFTVATILGALWAAEAWGGYWSWDPKETWALIVWLNYAAWLHMRLMTGLRGRVASWWALVGLLVTTFAFLGVNMFLSGLHSYGKL</sequence>
<dbReference type="InterPro" id="IPR002541">
    <property type="entry name" value="Cyt_c_assembly"/>
</dbReference>
<evidence type="ECO:0000313" key="9">
    <source>
        <dbReference type="Proteomes" id="UP000218437"/>
    </source>
</evidence>
<evidence type="ECO:0000256" key="2">
    <source>
        <dbReference type="ARBA" id="ARBA00022692"/>
    </source>
</evidence>
<feature type="transmembrane region" description="Helical" evidence="6">
    <location>
        <begin position="47"/>
        <end position="65"/>
    </location>
</feature>
<reference evidence="8 9" key="1">
    <citation type="submission" date="2017-09" db="EMBL/GenBank/DDBJ databases">
        <title>Complete genome sequence of Janthinobacterium svalbardensis PAMC 27463.</title>
        <authorList>
            <person name="Cho Y.-J."/>
            <person name="Cho A."/>
            <person name="Kim O.-S."/>
            <person name="Lee J.-I."/>
        </authorList>
    </citation>
    <scope>NUCLEOTIDE SEQUENCE [LARGE SCALE GENOMIC DNA]</scope>
    <source>
        <strain evidence="8 9">PAMC 27463</strain>
    </source>
</reference>
<dbReference type="GO" id="GO:0005886">
    <property type="term" value="C:plasma membrane"/>
    <property type="evidence" value="ECO:0007669"/>
    <property type="project" value="TreeGrafter"/>
</dbReference>
<feature type="transmembrane region" description="Helical" evidence="6">
    <location>
        <begin position="72"/>
        <end position="90"/>
    </location>
</feature>
<evidence type="ECO:0000256" key="4">
    <source>
        <dbReference type="ARBA" id="ARBA00022989"/>
    </source>
</evidence>
<accession>A0A290WRU3</accession>
<dbReference type="GO" id="GO:0020037">
    <property type="term" value="F:heme binding"/>
    <property type="evidence" value="ECO:0007669"/>
    <property type="project" value="InterPro"/>
</dbReference>
<dbReference type="KEGG" id="jsv:CNX70_03430"/>
<keyword evidence="4 6" id="KW-1133">Transmembrane helix</keyword>
<feature type="transmembrane region" description="Helical" evidence="6">
    <location>
        <begin position="177"/>
        <end position="195"/>
    </location>
</feature>
<feature type="transmembrane region" description="Helical" evidence="6">
    <location>
        <begin position="110"/>
        <end position="127"/>
    </location>
</feature>
<dbReference type="EMBL" id="CP023422">
    <property type="protein sequence ID" value="ATD59346.1"/>
    <property type="molecule type" value="Genomic_DNA"/>
</dbReference>